<dbReference type="PANTHER" id="PTHR43085:SF1">
    <property type="entry name" value="PSEUDOURIDINE KINASE-RELATED"/>
    <property type="match status" value="1"/>
</dbReference>
<dbReference type="GO" id="GO:0005524">
    <property type="term" value="F:ATP binding"/>
    <property type="evidence" value="ECO:0007669"/>
    <property type="project" value="UniProtKB-KW"/>
</dbReference>
<dbReference type="RefSeq" id="WP_074965812.1">
    <property type="nucleotide sequence ID" value="NZ_CBCRYP010000027.1"/>
</dbReference>
<dbReference type="SUPFAM" id="SSF53613">
    <property type="entry name" value="Ribokinase-like"/>
    <property type="match status" value="1"/>
</dbReference>
<dbReference type="AlphaFoldDB" id="A0A1I2X8Y9"/>
<protein>
    <submittedName>
        <fullName evidence="7">Fructokinase</fullName>
    </submittedName>
</protein>
<dbReference type="InterPro" id="IPR011611">
    <property type="entry name" value="PfkB_dom"/>
</dbReference>
<evidence type="ECO:0000256" key="1">
    <source>
        <dbReference type="ARBA" id="ARBA00010688"/>
    </source>
</evidence>
<dbReference type="STRING" id="34004.SAMN04488021_101163"/>
<evidence type="ECO:0000256" key="5">
    <source>
        <dbReference type="ARBA" id="ARBA00022840"/>
    </source>
</evidence>
<dbReference type="InterPro" id="IPR002173">
    <property type="entry name" value="Carboh/pur_kinase_PfkB_CS"/>
</dbReference>
<evidence type="ECO:0000259" key="6">
    <source>
        <dbReference type="Pfam" id="PF00294"/>
    </source>
</evidence>
<keyword evidence="5" id="KW-0067">ATP-binding</keyword>
<keyword evidence="4 7" id="KW-0418">Kinase</keyword>
<evidence type="ECO:0000313" key="8">
    <source>
        <dbReference type="Proteomes" id="UP000183635"/>
    </source>
</evidence>
<reference evidence="7 8" key="1">
    <citation type="submission" date="2016-10" db="EMBL/GenBank/DDBJ databases">
        <authorList>
            <person name="de Groot N.N."/>
        </authorList>
    </citation>
    <scope>NUCLEOTIDE SEQUENCE [LARGE SCALE GENOMIC DNA]</scope>
    <source>
        <strain evidence="7 8">DSM 8537</strain>
    </source>
</reference>
<keyword evidence="3" id="KW-0547">Nucleotide-binding</keyword>
<dbReference type="PANTHER" id="PTHR43085">
    <property type="entry name" value="HEXOKINASE FAMILY MEMBER"/>
    <property type="match status" value="1"/>
</dbReference>
<proteinExistence type="inferred from homology"/>
<sequence>MILCAGESLIDMVPEGAHYRPLPGGAVYNTAIALGRIGAPTGYLWPISRDGFGEMLLRPLAEANVDTGLCPRSDRLTTLAFVTLTGGEARYAFYDEGSAGRMLAPEDLPEIPESVSALFVGGISLVPDPCGAAIEALVERLHPRVPVMLDPNIRPFFISDETAYRARLERLLARADLVKLSGDDLEWLMPRASFEEAAAAILAKGAKVVLQTGGSAGARAHWQGAPLDAPATRVEVADTIGAGDTFNAGVLAALHRSGALSRDGMADLTPETLLQALTLGTRAAAITVSRPGANPPWQHELDALPA</sequence>
<accession>A0A1I2X8Y9</accession>
<dbReference type="Gene3D" id="3.40.1190.20">
    <property type="match status" value="1"/>
</dbReference>
<dbReference type="Pfam" id="PF00294">
    <property type="entry name" value="PfkB"/>
    <property type="match status" value="1"/>
</dbReference>
<dbReference type="EMBL" id="FOPU01000001">
    <property type="protein sequence ID" value="SFH09968.1"/>
    <property type="molecule type" value="Genomic_DNA"/>
</dbReference>
<evidence type="ECO:0000256" key="3">
    <source>
        <dbReference type="ARBA" id="ARBA00022741"/>
    </source>
</evidence>
<evidence type="ECO:0000256" key="2">
    <source>
        <dbReference type="ARBA" id="ARBA00022679"/>
    </source>
</evidence>
<evidence type="ECO:0000256" key="4">
    <source>
        <dbReference type="ARBA" id="ARBA00022777"/>
    </source>
</evidence>
<dbReference type="PROSITE" id="PS00584">
    <property type="entry name" value="PFKB_KINASES_2"/>
    <property type="match status" value="1"/>
</dbReference>
<keyword evidence="2" id="KW-0808">Transferase</keyword>
<feature type="domain" description="Carbohydrate kinase PfkB" evidence="6">
    <location>
        <begin position="14"/>
        <end position="297"/>
    </location>
</feature>
<keyword evidence="8" id="KW-1185">Reference proteome</keyword>
<gene>
    <name evidence="7" type="ORF">SAMN04488021_101163</name>
</gene>
<dbReference type="CDD" id="cd01167">
    <property type="entry name" value="bac_FRK"/>
    <property type="match status" value="1"/>
</dbReference>
<comment type="similarity">
    <text evidence="1">Belongs to the carbohydrate kinase PfkB family.</text>
</comment>
<organism evidence="7 8">
    <name type="scientific">Paracoccus aminovorans</name>
    <dbReference type="NCBI Taxonomy" id="34004"/>
    <lineage>
        <taxon>Bacteria</taxon>
        <taxon>Pseudomonadati</taxon>
        <taxon>Pseudomonadota</taxon>
        <taxon>Alphaproteobacteria</taxon>
        <taxon>Rhodobacterales</taxon>
        <taxon>Paracoccaceae</taxon>
        <taxon>Paracoccus</taxon>
    </lineage>
</organism>
<dbReference type="Proteomes" id="UP000183635">
    <property type="component" value="Unassembled WGS sequence"/>
</dbReference>
<dbReference type="GO" id="GO:0016301">
    <property type="term" value="F:kinase activity"/>
    <property type="evidence" value="ECO:0007669"/>
    <property type="project" value="UniProtKB-KW"/>
</dbReference>
<evidence type="ECO:0000313" key="7">
    <source>
        <dbReference type="EMBL" id="SFH09968.1"/>
    </source>
</evidence>
<dbReference type="InterPro" id="IPR050306">
    <property type="entry name" value="PfkB_Carbo_kinase"/>
</dbReference>
<name>A0A1I2X8Y9_9RHOB</name>
<dbReference type="OrthoDB" id="9795789at2"/>
<dbReference type="InterPro" id="IPR029056">
    <property type="entry name" value="Ribokinase-like"/>
</dbReference>